<feature type="region of interest" description="Disordered" evidence="1">
    <location>
        <begin position="156"/>
        <end position="206"/>
    </location>
</feature>
<accession>F5XF85</accession>
<evidence type="ECO:0000259" key="2">
    <source>
        <dbReference type="SMART" id="SM00347"/>
    </source>
</evidence>
<name>F5XF85_MICPN</name>
<keyword evidence="4" id="KW-1185">Reference proteome</keyword>
<dbReference type="OrthoDB" id="3526267at2"/>
<dbReference type="InterPro" id="IPR000835">
    <property type="entry name" value="HTH_MarR-typ"/>
</dbReference>
<dbReference type="SMART" id="SM00347">
    <property type="entry name" value="HTH_MARR"/>
    <property type="match status" value="1"/>
</dbReference>
<dbReference type="GO" id="GO:0003700">
    <property type="term" value="F:DNA-binding transcription factor activity"/>
    <property type="evidence" value="ECO:0007669"/>
    <property type="project" value="InterPro"/>
</dbReference>
<dbReference type="Proteomes" id="UP000007947">
    <property type="component" value="Chromosome"/>
</dbReference>
<dbReference type="HOGENOM" id="CLU_083287_2_2_11"/>
<dbReference type="GO" id="GO:0006950">
    <property type="term" value="P:response to stress"/>
    <property type="evidence" value="ECO:0007669"/>
    <property type="project" value="TreeGrafter"/>
</dbReference>
<protein>
    <submittedName>
        <fullName evidence="3">Putative MarR family transcriptional regulator</fullName>
    </submittedName>
</protein>
<organism evidence="3 4">
    <name type="scientific">Microlunatus phosphovorus (strain ATCC 700054 / DSM 10555 / JCM 9379 / NBRC 101784 / NCIMB 13414 / VKM Ac-1990 / NM-1)</name>
    <dbReference type="NCBI Taxonomy" id="1032480"/>
    <lineage>
        <taxon>Bacteria</taxon>
        <taxon>Bacillati</taxon>
        <taxon>Actinomycetota</taxon>
        <taxon>Actinomycetes</taxon>
        <taxon>Propionibacteriales</taxon>
        <taxon>Propionibacteriaceae</taxon>
        <taxon>Microlunatus</taxon>
    </lineage>
</organism>
<dbReference type="PANTHER" id="PTHR33164:SF99">
    <property type="entry name" value="MARR FAMILY REGULATORY PROTEIN"/>
    <property type="match status" value="1"/>
</dbReference>
<dbReference type="AlphaFoldDB" id="F5XF85"/>
<dbReference type="EMBL" id="AP012204">
    <property type="protein sequence ID" value="BAK37823.1"/>
    <property type="molecule type" value="Genomic_DNA"/>
</dbReference>
<dbReference type="PANTHER" id="PTHR33164">
    <property type="entry name" value="TRANSCRIPTIONAL REGULATOR, MARR FAMILY"/>
    <property type="match status" value="1"/>
</dbReference>
<dbReference type="InterPro" id="IPR036390">
    <property type="entry name" value="WH_DNA-bd_sf"/>
</dbReference>
<evidence type="ECO:0000256" key="1">
    <source>
        <dbReference type="SAM" id="MobiDB-lite"/>
    </source>
</evidence>
<dbReference type="InterPro" id="IPR036388">
    <property type="entry name" value="WH-like_DNA-bd_sf"/>
</dbReference>
<dbReference type="KEGG" id="mph:MLP_48090"/>
<evidence type="ECO:0000313" key="3">
    <source>
        <dbReference type="EMBL" id="BAK37823.1"/>
    </source>
</evidence>
<dbReference type="Pfam" id="PF12802">
    <property type="entry name" value="MarR_2"/>
    <property type="match status" value="1"/>
</dbReference>
<sequence>MGQLADPPWLTSDQQCHWRSVMALLMTLPSALDAQLKQESGINTFEYHVLVRLGDRPDGSMAMGELAQLTQGSPSRLSHAVTRLERAGWIERQGGASRCVNARLTPAGREKLVESAPGHVREVRRLVIDQLTAEQLASLGTAARIVAETAEPHLASTLGRRSDAPVSSGGLVSSGGSGCVEEPGCTELPGGPEIAPHAEVPAQAEV</sequence>
<evidence type="ECO:0000313" key="4">
    <source>
        <dbReference type="Proteomes" id="UP000007947"/>
    </source>
</evidence>
<dbReference type="eggNOG" id="COG1846">
    <property type="taxonomic scope" value="Bacteria"/>
</dbReference>
<feature type="domain" description="HTH marR-type" evidence="2">
    <location>
        <begin position="35"/>
        <end position="136"/>
    </location>
</feature>
<dbReference type="SUPFAM" id="SSF46785">
    <property type="entry name" value="Winged helix' DNA-binding domain"/>
    <property type="match status" value="1"/>
</dbReference>
<gene>
    <name evidence="3" type="ordered locus">MLP_48090</name>
</gene>
<reference evidence="3 4" key="1">
    <citation type="submission" date="2011-05" db="EMBL/GenBank/DDBJ databases">
        <title>Whole genome sequence of Microlunatus phosphovorus NM-1.</title>
        <authorList>
            <person name="Hosoyama A."/>
            <person name="Sasaki K."/>
            <person name="Harada T."/>
            <person name="Igarashi R."/>
            <person name="Kawakoshi A."/>
            <person name="Sasagawa M."/>
            <person name="Fukada J."/>
            <person name="Nakamura S."/>
            <person name="Katano Y."/>
            <person name="Hanada S."/>
            <person name="Kamagata Y."/>
            <person name="Nakamura N."/>
            <person name="Yamazaki S."/>
            <person name="Fujita N."/>
        </authorList>
    </citation>
    <scope>NUCLEOTIDE SEQUENCE [LARGE SCALE GENOMIC DNA]</scope>
    <source>
        <strain evidence="4">ATCC 700054 / DSM 10555 / JCM 9379 / NBRC 101784 / NCIMB 13414 / VKM Ac-1990 / NM-1</strain>
    </source>
</reference>
<proteinExistence type="predicted"/>
<dbReference type="InterPro" id="IPR039422">
    <property type="entry name" value="MarR/SlyA-like"/>
</dbReference>
<dbReference type="STRING" id="1032480.MLP_48090"/>
<dbReference type="Gene3D" id="1.10.10.10">
    <property type="entry name" value="Winged helix-like DNA-binding domain superfamily/Winged helix DNA-binding domain"/>
    <property type="match status" value="1"/>
</dbReference>